<proteinExistence type="predicted"/>
<reference evidence="1" key="3">
    <citation type="submission" date="2023-05" db="EMBL/GenBank/DDBJ databases">
        <authorList>
            <person name="Smith C.H."/>
        </authorList>
    </citation>
    <scope>NUCLEOTIDE SEQUENCE</scope>
    <source>
        <strain evidence="1">CHS0354</strain>
        <tissue evidence="1">Mantle</tissue>
    </source>
</reference>
<dbReference type="EMBL" id="JAEAOA010001453">
    <property type="protein sequence ID" value="KAK3612563.1"/>
    <property type="molecule type" value="Genomic_DNA"/>
</dbReference>
<reference evidence="1" key="1">
    <citation type="journal article" date="2021" name="Genome Biol. Evol.">
        <title>A High-Quality Reference Genome for a Parasitic Bivalve with Doubly Uniparental Inheritance (Bivalvia: Unionida).</title>
        <authorList>
            <person name="Smith C.H."/>
        </authorList>
    </citation>
    <scope>NUCLEOTIDE SEQUENCE</scope>
    <source>
        <tissue evidence="1">Mantle</tissue>
    </source>
</reference>
<comment type="caution">
    <text evidence="1">The sequence shown here is derived from an EMBL/GenBank/DDBJ whole genome shotgun (WGS) entry which is preliminary data.</text>
</comment>
<evidence type="ECO:0000313" key="1">
    <source>
        <dbReference type="EMBL" id="KAK3612563.1"/>
    </source>
</evidence>
<accession>A0AAE0TQ55</accession>
<sequence>MGRQVLDWLPLTQSCTNSCIAIVGGAVDLFTESQEPTRLTSFQELIYALQMGEIVHFSSMIFLCQGSGPHPFEILGGTIRGE</sequence>
<protein>
    <submittedName>
        <fullName evidence="1">Uncharacterized protein</fullName>
    </submittedName>
</protein>
<dbReference type="AlphaFoldDB" id="A0AAE0TQ55"/>
<evidence type="ECO:0000313" key="2">
    <source>
        <dbReference type="Proteomes" id="UP001195483"/>
    </source>
</evidence>
<organism evidence="1 2">
    <name type="scientific">Potamilus streckersoni</name>
    <dbReference type="NCBI Taxonomy" id="2493646"/>
    <lineage>
        <taxon>Eukaryota</taxon>
        <taxon>Metazoa</taxon>
        <taxon>Spiralia</taxon>
        <taxon>Lophotrochozoa</taxon>
        <taxon>Mollusca</taxon>
        <taxon>Bivalvia</taxon>
        <taxon>Autobranchia</taxon>
        <taxon>Heteroconchia</taxon>
        <taxon>Palaeoheterodonta</taxon>
        <taxon>Unionida</taxon>
        <taxon>Unionoidea</taxon>
        <taxon>Unionidae</taxon>
        <taxon>Ambleminae</taxon>
        <taxon>Lampsilini</taxon>
        <taxon>Potamilus</taxon>
    </lineage>
</organism>
<dbReference type="Proteomes" id="UP001195483">
    <property type="component" value="Unassembled WGS sequence"/>
</dbReference>
<name>A0AAE0TQ55_9BIVA</name>
<keyword evidence="2" id="KW-1185">Reference proteome</keyword>
<reference evidence="1" key="2">
    <citation type="journal article" date="2021" name="Genome Biol. Evol.">
        <title>Developing a high-quality reference genome for a parasitic bivalve with doubly uniparental inheritance (Bivalvia: Unionida).</title>
        <authorList>
            <person name="Smith C.H."/>
        </authorList>
    </citation>
    <scope>NUCLEOTIDE SEQUENCE</scope>
    <source>
        <strain evidence="1">CHS0354</strain>
        <tissue evidence="1">Mantle</tissue>
    </source>
</reference>
<gene>
    <name evidence="1" type="ORF">CHS0354_024550</name>
</gene>